<dbReference type="EMBL" id="VSRR010013148">
    <property type="protein sequence ID" value="MPC55409.1"/>
    <property type="molecule type" value="Genomic_DNA"/>
</dbReference>
<reference evidence="2 3" key="1">
    <citation type="submission" date="2019-05" db="EMBL/GenBank/DDBJ databases">
        <title>Another draft genome of Portunus trituberculatus and its Hox gene families provides insights of decapod evolution.</title>
        <authorList>
            <person name="Jeong J.-H."/>
            <person name="Song I."/>
            <person name="Kim S."/>
            <person name="Choi T."/>
            <person name="Kim D."/>
            <person name="Ryu S."/>
            <person name="Kim W."/>
        </authorList>
    </citation>
    <scope>NUCLEOTIDE SEQUENCE [LARGE SCALE GENOMIC DNA]</scope>
    <source>
        <tissue evidence="2">Muscle</tissue>
    </source>
</reference>
<accession>A0A5B7GCU1</accession>
<organism evidence="2 3">
    <name type="scientific">Portunus trituberculatus</name>
    <name type="common">Swimming crab</name>
    <name type="synonym">Neptunus trituberculatus</name>
    <dbReference type="NCBI Taxonomy" id="210409"/>
    <lineage>
        <taxon>Eukaryota</taxon>
        <taxon>Metazoa</taxon>
        <taxon>Ecdysozoa</taxon>
        <taxon>Arthropoda</taxon>
        <taxon>Crustacea</taxon>
        <taxon>Multicrustacea</taxon>
        <taxon>Malacostraca</taxon>
        <taxon>Eumalacostraca</taxon>
        <taxon>Eucarida</taxon>
        <taxon>Decapoda</taxon>
        <taxon>Pleocyemata</taxon>
        <taxon>Brachyura</taxon>
        <taxon>Eubrachyura</taxon>
        <taxon>Portunoidea</taxon>
        <taxon>Portunidae</taxon>
        <taxon>Portuninae</taxon>
        <taxon>Portunus</taxon>
    </lineage>
</organism>
<sequence length="101" mass="11380">MLQVKDPKSLSWSVNFAPKKAHYAALPSCRLSALPPPASLRLRLNDAMISGCHALTRPRFSDVKKGEKEKIEKMEGARERGSEGSWHQVQPELGEEIWRGR</sequence>
<keyword evidence="3" id="KW-1185">Reference proteome</keyword>
<name>A0A5B7GCU1_PORTR</name>
<evidence type="ECO:0000313" key="3">
    <source>
        <dbReference type="Proteomes" id="UP000324222"/>
    </source>
</evidence>
<comment type="caution">
    <text evidence="2">The sequence shown here is derived from an EMBL/GenBank/DDBJ whole genome shotgun (WGS) entry which is preliminary data.</text>
</comment>
<protein>
    <submittedName>
        <fullName evidence="2">Uncharacterized protein</fullName>
    </submittedName>
</protein>
<evidence type="ECO:0000313" key="2">
    <source>
        <dbReference type="EMBL" id="MPC55409.1"/>
    </source>
</evidence>
<proteinExistence type="predicted"/>
<dbReference type="AlphaFoldDB" id="A0A5B7GCU1"/>
<feature type="region of interest" description="Disordered" evidence="1">
    <location>
        <begin position="75"/>
        <end position="101"/>
    </location>
</feature>
<evidence type="ECO:0000256" key="1">
    <source>
        <dbReference type="SAM" id="MobiDB-lite"/>
    </source>
</evidence>
<dbReference type="Proteomes" id="UP000324222">
    <property type="component" value="Unassembled WGS sequence"/>
</dbReference>
<gene>
    <name evidence="2" type="ORF">E2C01_049344</name>
</gene>